<name>A0ACD1AE68_9FIRM</name>
<protein>
    <submittedName>
        <fullName evidence="1">Uncharacterized protein</fullName>
    </submittedName>
</protein>
<keyword evidence="2" id="KW-1185">Reference proteome</keyword>
<evidence type="ECO:0000313" key="2">
    <source>
        <dbReference type="Proteomes" id="UP000594014"/>
    </source>
</evidence>
<organism evidence="1 2">
    <name type="scientific">Anoxybacterium hadale</name>
    <dbReference type="NCBI Taxonomy" id="3408580"/>
    <lineage>
        <taxon>Bacteria</taxon>
        <taxon>Bacillati</taxon>
        <taxon>Bacillota</taxon>
        <taxon>Clostridia</taxon>
        <taxon>Peptostreptococcales</taxon>
        <taxon>Anaerovoracaceae</taxon>
        <taxon>Anoxybacterium</taxon>
    </lineage>
</organism>
<gene>
    <name evidence="1" type="ORF">FRZ06_16420</name>
</gene>
<accession>A0ACD1AE68</accession>
<dbReference type="Proteomes" id="UP000594014">
    <property type="component" value="Chromosome"/>
</dbReference>
<evidence type="ECO:0000313" key="1">
    <source>
        <dbReference type="EMBL" id="QOX64817.1"/>
    </source>
</evidence>
<reference evidence="1" key="1">
    <citation type="submission" date="2019-08" db="EMBL/GenBank/DDBJ databases">
        <title>Genome sequence of Clostridiales bacterium MT110.</title>
        <authorList>
            <person name="Cao J."/>
        </authorList>
    </citation>
    <scope>NUCLEOTIDE SEQUENCE</scope>
    <source>
        <strain evidence="1">MT110</strain>
    </source>
</reference>
<dbReference type="EMBL" id="CP042469">
    <property type="protein sequence ID" value="QOX64817.1"/>
    <property type="molecule type" value="Genomic_DNA"/>
</dbReference>
<proteinExistence type="predicted"/>
<sequence length="302" mass="33365">MITITDATLGSNRINRAEPTLIAAFYQELLALGVDRIILTPEIYALLRGNFALSNTVINQYQERELIFETRDLLKSVLMVEPGCSNEEILISASGKLFLKDYVSVYKSLVSLPCKLSFCARNSGFAGTALTVEWVAAGGSSIVCSVMGEGGYAPLEEVVLALHGCGYSLKPMDFTRFKALGILFEKLTNDKIPPNKPILGEKIFEVESGIHVDGILKNNRNYEPFSPELVGAKRLFSLGKFSGKNALLHKLRELKLAYSDQETEALLSLIREKAMRDQRNVSDVDLCHLLKESKVDILEVTG</sequence>